<accession>A0A7R8CP33</accession>
<proteinExistence type="inferred from homology"/>
<dbReference type="PANTHER" id="PTHR10009:SF18">
    <property type="entry name" value="PROTEIN YELLOW-LIKE PROTEIN"/>
    <property type="match status" value="1"/>
</dbReference>
<dbReference type="Gene3D" id="2.120.10.30">
    <property type="entry name" value="TolB, C-terminal domain"/>
    <property type="match status" value="2"/>
</dbReference>
<evidence type="ECO:0000313" key="4">
    <source>
        <dbReference type="EMBL" id="CAF2882477.1"/>
    </source>
</evidence>
<reference evidence="4" key="1">
    <citation type="submission" date="2021-02" db="EMBL/GenBank/DDBJ databases">
        <authorList>
            <person name="Bekaert M."/>
        </authorList>
    </citation>
    <scope>NUCLEOTIDE SEQUENCE</scope>
    <source>
        <strain evidence="4">IoA-00</strain>
    </source>
</reference>
<keyword evidence="3" id="KW-0964">Secreted</keyword>
<evidence type="ECO:0000256" key="2">
    <source>
        <dbReference type="ARBA" id="ARBA00009127"/>
    </source>
</evidence>
<comment type="subcellular location">
    <subcellularLocation>
        <location evidence="1">Secreted</location>
    </subcellularLocation>
</comment>
<dbReference type="AlphaFoldDB" id="A0A7R8CP33"/>
<dbReference type="SUPFAM" id="SSF63829">
    <property type="entry name" value="Calcium-dependent phosphotriesterase"/>
    <property type="match status" value="1"/>
</dbReference>
<dbReference type="InterPro" id="IPR011042">
    <property type="entry name" value="6-blade_b-propeller_TolB-like"/>
</dbReference>
<name>A0A7R8CP33_LEPSM</name>
<dbReference type="PANTHER" id="PTHR10009">
    <property type="entry name" value="PROTEIN YELLOW-RELATED"/>
    <property type="match status" value="1"/>
</dbReference>
<gene>
    <name evidence="4" type="ORF">LSAA_7691</name>
</gene>
<sequence>MLGSFNHLSIVIDENGSHQINNLFYSRIIGHSSCTLEYRSISIYNIVKKSSYWDQGVDDKLIINIPRWSKRHHPINIAWLPRINDPIPSRVIENATVQPFPNWEMQKIGNCRSFQYVQSFEIEPSSGLMWMPDSGLEGINCPSKITILDGRSGQIASTFDFLVPFRNRQRIIKDSNINGIAISPARTGSKMLYYRPLRVTNSDVTKISDKSQTGQGDGMVVDENGYLYTAEVTKNTIIRWDLRNRIPEVLHQDNQTLIWGDTFAIDDDGFLWVTTRGWPIDSHNRICRNGSTPLELAAAGERQMCVDSGNQAVLVIMKGHVGVTIDVGPFSVINGPLQSDAGRTGTSSRFLAHWMMGVCDVSKSTAICCIRVVGSESMVSFTLLMNSLFLTFLHPSGECTFLSVASRST</sequence>
<dbReference type="GO" id="GO:0005576">
    <property type="term" value="C:extracellular region"/>
    <property type="evidence" value="ECO:0007669"/>
    <property type="project" value="UniProtKB-SubCell"/>
</dbReference>
<dbReference type="InterPro" id="IPR017996">
    <property type="entry name" value="MRJP/yellow-related"/>
</dbReference>
<dbReference type="Proteomes" id="UP000675881">
    <property type="component" value="Chromosome 3"/>
</dbReference>
<organism evidence="4 5">
    <name type="scientific">Lepeophtheirus salmonis</name>
    <name type="common">Salmon louse</name>
    <name type="synonym">Caligus salmonis</name>
    <dbReference type="NCBI Taxonomy" id="72036"/>
    <lineage>
        <taxon>Eukaryota</taxon>
        <taxon>Metazoa</taxon>
        <taxon>Ecdysozoa</taxon>
        <taxon>Arthropoda</taxon>
        <taxon>Crustacea</taxon>
        <taxon>Multicrustacea</taxon>
        <taxon>Hexanauplia</taxon>
        <taxon>Copepoda</taxon>
        <taxon>Siphonostomatoida</taxon>
        <taxon>Caligidae</taxon>
        <taxon>Lepeophtheirus</taxon>
    </lineage>
</organism>
<evidence type="ECO:0000313" key="5">
    <source>
        <dbReference type="Proteomes" id="UP000675881"/>
    </source>
</evidence>
<keyword evidence="5" id="KW-1185">Reference proteome</keyword>
<comment type="similarity">
    <text evidence="2">Belongs to the major royal jelly protein family.</text>
</comment>
<protein>
    <submittedName>
        <fullName evidence="4">(salmon louse) hypothetical protein</fullName>
    </submittedName>
</protein>
<evidence type="ECO:0000256" key="1">
    <source>
        <dbReference type="ARBA" id="ARBA00004613"/>
    </source>
</evidence>
<dbReference type="OrthoDB" id="9977471at2759"/>
<evidence type="ECO:0000256" key="3">
    <source>
        <dbReference type="ARBA" id="ARBA00022525"/>
    </source>
</evidence>
<dbReference type="EMBL" id="HG994582">
    <property type="protein sequence ID" value="CAF2882477.1"/>
    <property type="molecule type" value="Genomic_DNA"/>
</dbReference>